<accession>A0AB39BG95</accession>
<dbReference type="Gene3D" id="3.60.15.10">
    <property type="entry name" value="Ribonuclease Z/Hydroxyacylglutathione hydrolase-like"/>
    <property type="match status" value="1"/>
</dbReference>
<evidence type="ECO:0000313" key="2">
    <source>
        <dbReference type="EMBL" id="XDI05479.1"/>
    </source>
</evidence>
<dbReference type="EMBL" id="CP162511">
    <property type="protein sequence ID" value="XDI05479.1"/>
    <property type="molecule type" value="Genomic_DNA"/>
</dbReference>
<dbReference type="InterPro" id="IPR036866">
    <property type="entry name" value="RibonucZ/Hydroxyglut_hydro"/>
</dbReference>
<sequence>MIVTVLGTATPYPRPGDPCSGYLLQATDDPAGTDSAGTDSARRPTNVWVDAGTGTLAELQRHIGLDELDAVFVSHRHADHSADLLVAYYALRFSELRPAHPIPLIAPDGLVERLVDFLGPNAVHELPRVFTPVTMSGWGEHRLGDLTLEWGPVQHGVPAFGLAAKHRGRRLAYSGDSAPCTSLVELGEGAHLLIVEAGYDGAPAGPPVHHTPDDAGRTAAAAGAERLLLTHLAETVADDDAVRRASAEFAGDVRVARVGDRIEV</sequence>
<reference evidence="2" key="1">
    <citation type="submission" date="2024-05" db="EMBL/GenBank/DDBJ databases">
        <title>Herbiconiux sp. A18JL235.</title>
        <authorList>
            <person name="Zhang G."/>
        </authorList>
    </citation>
    <scope>NUCLEOTIDE SEQUENCE</scope>
    <source>
        <strain evidence="2">A18JL235</strain>
    </source>
</reference>
<name>A0AB39BG95_9MICO</name>
<dbReference type="PANTHER" id="PTHR46018">
    <property type="entry name" value="ZINC PHOSPHODIESTERASE ELAC PROTEIN 1"/>
    <property type="match status" value="1"/>
</dbReference>
<gene>
    <name evidence="2" type="ORF">ABFY20_19500</name>
</gene>
<protein>
    <submittedName>
        <fullName evidence="2">MBL fold metallo-hydrolase</fullName>
    </submittedName>
</protein>
<feature type="domain" description="Metallo-beta-lactamase" evidence="1">
    <location>
        <begin position="45"/>
        <end position="231"/>
    </location>
</feature>
<dbReference type="Pfam" id="PF12706">
    <property type="entry name" value="Lactamase_B_2"/>
    <property type="match status" value="1"/>
</dbReference>
<dbReference type="RefSeq" id="WP_368497868.1">
    <property type="nucleotide sequence ID" value="NZ_CP162511.1"/>
</dbReference>
<dbReference type="GO" id="GO:0042781">
    <property type="term" value="F:3'-tRNA processing endoribonuclease activity"/>
    <property type="evidence" value="ECO:0007669"/>
    <property type="project" value="TreeGrafter"/>
</dbReference>
<proteinExistence type="predicted"/>
<dbReference type="SUPFAM" id="SSF56281">
    <property type="entry name" value="Metallo-hydrolase/oxidoreductase"/>
    <property type="match status" value="1"/>
</dbReference>
<dbReference type="CDD" id="cd07716">
    <property type="entry name" value="RNaseZ_short-form-like_MBL-fold"/>
    <property type="match status" value="1"/>
</dbReference>
<dbReference type="InterPro" id="IPR001279">
    <property type="entry name" value="Metallo-B-lactamas"/>
</dbReference>
<dbReference type="AlphaFoldDB" id="A0AB39BG95"/>
<evidence type="ECO:0000259" key="1">
    <source>
        <dbReference type="Pfam" id="PF12706"/>
    </source>
</evidence>
<dbReference type="PANTHER" id="PTHR46018:SF4">
    <property type="entry name" value="METALLO-HYDROLASE YHFI-RELATED"/>
    <property type="match status" value="1"/>
</dbReference>
<organism evidence="2">
    <name type="scientific">Herbiconiux sp. A18JL235</name>
    <dbReference type="NCBI Taxonomy" id="3152363"/>
    <lineage>
        <taxon>Bacteria</taxon>
        <taxon>Bacillati</taxon>
        <taxon>Actinomycetota</taxon>
        <taxon>Actinomycetes</taxon>
        <taxon>Micrococcales</taxon>
        <taxon>Microbacteriaceae</taxon>
        <taxon>Herbiconiux</taxon>
    </lineage>
</organism>